<proteinExistence type="predicted"/>
<accession>A0A9V1EGS5</accession>
<feature type="transmembrane region" description="Helical" evidence="2">
    <location>
        <begin position="466"/>
        <end position="486"/>
    </location>
</feature>
<dbReference type="Proteomes" id="UP001165780">
    <property type="component" value="Unplaced"/>
</dbReference>
<feature type="compositionally biased region" description="Polar residues" evidence="1">
    <location>
        <begin position="1"/>
        <end position="14"/>
    </location>
</feature>
<dbReference type="GeneID" id="109252992"/>
<dbReference type="Gene3D" id="1.20.140.150">
    <property type="match status" value="1"/>
</dbReference>
<feature type="transmembrane region" description="Helical" evidence="2">
    <location>
        <begin position="390"/>
        <end position="415"/>
    </location>
</feature>
<dbReference type="AlphaFoldDB" id="A0A9V1EGS5"/>
<dbReference type="KEGG" id="ppad:109252992"/>
<sequence>MSQRSQSGPQSTQPGFLPGAPSNTQNETEVSPPITYRPQVRIQDSQPIINSGRVSIQEPPPMIHNRRVSIQEPPLIIHNRRASIQGPPPIIHNRRVSIQEPPLIIHNRRVSIQDPPLVHSRWASIQDVPPIINSCWVSTEDMPSTVSGHRLSIQDTPSVTYSHRLKTQDVPPIFQTHHFSIQNSPLLPHVSLDNVESLNYNSSQVSSQDHLPTSQSPCLSTQCLTLPSRAKVDVPPSITHSPTASVKSTDSIIWTTQESFKDSMDSSLYNPSTLDDNIQSIRSSRSAEMDSGGCQRRSKCRYSQLPMGWRLLHGAKKIGRQVSLALSLAGMVIIGLITLGQPWIHFRVPLTSPGDPDGPSTIPINTIFFVQCPDISCLHEYDQNAYLLDFAWAFLILASIAGFCLCIMLINIIFFTSSNLPVLDFSNVIISILTGASMILGILFYLMQAHEYLQEGMTYTLGLSFYLAWTGIFLFLMSGFLSYLNYMNFWSILALQAIWT</sequence>
<evidence type="ECO:0000313" key="4">
    <source>
        <dbReference type="RefSeq" id="XP_019281065.2"/>
    </source>
</evidence>
<evidence type="ECO:0000313" key="3">
    <source>
        <dbReference type="Proteomes" id="UP001165780"/>
    </source>
</evidence>
<keyword evidence="2" id="KW-1133">Transmembrane helix</keyword>
<reference evidence="4" key="1">
    <citation type="submission" date="2025-08" db="UniProtKB">
        <authorList>
            <consortium name="RefSeq"/>
        </authorList>
    </citation>
    <scope>IDENTIFICATION</scope>
    <source>
        <tissue evidence="4">Whole blood</tissue>
    </source>
</reference>
<keyword evidence="2" id="KW-0812">Transmembrane</keyword>
<evidence type="ECO:0000256" key="1">
    <source>
        <dbReference type="SAM" id="MobiDB-lite"/>
    </source>
</evidence>
<feature type="transmembrane region" description="Helical" evidence="2">
    <location>
        <begin position="427"/>
        <end position="446"/>
    </location>
</feature>
<keyword evidence="2" id="KW-0472">Membrane</keyword>
<keyword evidence="3" id="KW-1185">Reference proteome</keyword>
<protein>
    <submittedName>
        <fullName evidence="4">Uncharacterized protein LOC109252992 isoform X1</fullName>
    </submittedName>
</protein>
<gene>
    <name evidence="4" type="primary">LOC109252992</name>
</gene>
<evidence type="ECO:0000256" key="2">
    <source>
        <dbReference type="SAM" id="Phobius"/>
    </source>
</evidence>
<feature type="transmembrane region" description="Helical" evidence="2">
    <location>
        <begin position="322"/>
        <end position="344"/>
    </location>
</feature>
<organism evidence="3 4">
    <name type="scientific">Panthera pardus</name>
    <name type="common">Leopard</name>
    <name type="synonym">Felis pardus</name>
    <dbReference type="NCBI Taxonomy" id="9691"/>
    <lineage>
        <taxon>Eukaryota</taxon>
        <taxon>Metazoa</taxon>
        <taxon>Chordata</taxon>
        <taxon>Craniata</taxon>
        <taxon>Vertebrata</taxon>
        <taxon>Euteleostomi</taxon>
        <taxon>Mammalia</taxon>
        <taxon>Eutheria</taxon>
        <taxon>Laurasiatheria</taxon>
        <taxon>Carnivora</taxon>
        <taxon>Feliformia</taxon>
        <taxon>Felidae</taxon>
        <taxon>Pantherinae</taxon>
        <taxon>Panthera</taxon>
    </lineage>
</organism>
<name>A0A9V1EGS5_PANPR</name>
<feature type="region of interest" description="Disordered" evidence="1">
    <location>
        <begin position="1"/>
        <end position="36"/>
    </location>
</feature>
<dbReference type="RefSeq" id="XP_019281065.2">
    <property type="nucleotide sequence ID" value="XM_019425520.2"/>
</dbReference>